<evidence type="ECO:0000313" key="2">
    <source>
        <dbReference type="EMBL" id="CAB4336562.1"/>
    </source>
</evidence>
<feature type="transmembrane region" description="Helical" evidence="1">
    <location>
        <begin position="9"/>
        <end position="29"/>
    </location>
</feature>
<organism evidence="2">
    <name type="scientific">freshwater metagenome</name>
    <dbReference type="NCBI Taxonomy" id="449393"/>
    <lineage>
        <taxon>unclassified sequences</taxon>
        <taxon>metagenomes</taxon>
        <taxon>ecological metagenomes</taxon>
    </lineage>
</organism>
<sequence length="71" mass="7616">MTARVRSDYAIRSITTAIIALSCVFAVIVEQLTTGRVDPNLQGWGSLIIGAYFGSHMATNGKMVAALKDSR</sequence>
<keyword evidence="1" id="KW-0812">Transmembrane</keyword>
<dbReference type="EMBL" id="CAESAO010000011">
    <property type="protein sequence ID" value="CAB4336562.1"/>
    <property type="molecule type" value="Genomic_DNA"/>
</dbReference>
<feature type="transmembrane region" description="Helical" evidence="1">
    <location>
        <begin position="41"/>
        <end position="58"/>
    </location>
</feature>
<dbReference type="PROSITE" id="PS51257">
    <property type="entry name" value="PROKAR_LIPOPROTEIN"/>
    <property type="match status" value="1"/>
</dbReference>
<protein>
    <submittedName>
        <fullName evidence="2">Unannotated protein</fullName>
    </submittedName>
</protein>
<reference evidence="2" key="1">
    <citation type="submission" date="2020-05" db="EMBL/GenBank/DDBJ databases">
        <authorList>
            <person name="Chiriac C."/>
            <person name="Salcher M."/>
            <person name="Ghai R."/>
            <person name="Kavagutti S V."/>
        </authorList>
    </citation>
    <scope>NUCLEOTIDE SEQUENCE</scope>
</reference>
<proteinExistence type="predicted"/>
<name>A0A6J5Z628_9ZZZZ</name>
<dbReference type="AlphaFoldDB" id="A0A6J5Z628"/>
<accession>A0A6J5Z628</accession>
<keyword evidence="1" id="KW-1133">Transmembrane helix</keyword>
<evidence type="ECO:0000256" key="1">
    <source>
        <dbReference type="SAM" id="Phobius"/>
    </source>
</evidence>
<gene>
    <name evidence="2" type="ORF">UFOPK3522_00229</name>
</gene>
<keyword evidence="1" id="KW-0472">Membrane</keyword>